<name>A0AAJ0H7B7_9PEZI</name>
<proteinExistence type="predicted"/>
<dbReference type="EMBL" id="JAUIQD010000008">
    <property type="protein sequence ID" value="KAK3342000.1"/>
    <property type="molecule type" value="Genomic_DNA"/>
</dbReference>
<dbReference type="Proteomes" id="UP001275084">
    <property type="component" value="Unassembled WGS sequence"/>
</dbReference>
<gene>
    <name evidence="1" type="ORF">B0T25DRAFT_559761</name>
</gene>
<reference evidence="1" key="2">
    <citation type="submission" date="2023-06" db="EMBL/GenBank/DDBJ databases">
        <authorList>
            <consortium name="Lawrence Berkeley National Laboratory"/>
            <person name="Haridas S."/>
            <person name="Hensen N."/>
            <person name="Bonometti L."/>
            <person name="Westerberg I."/>
            <person name="Brannstrom I.O."/>
            <person name="Guillou S."/>
            <person name="Cros-Aarteil S."/>
            <person name="Calhoun S."/>
            <person name="Kuo A."/>
            <person name="Mondo S."/>
            <person name="Pangilinan J."/>
            <person name="Riley R."/>
            <person name="Labutti K."/>
            <person name="Andreopoulos B."/>
            <person name="Lipzen A."/>
            <person name="Chen C."/>
            <person name="Yanf M."/>
            <person name="Daum C."/>
            <person name="Ng V."/>
            <person name="Clum A."/>
            <person name="Steindorff A."/>
            <person name="Ohm R."/>
            <person name="Martin F."/>
            <person name="Silar P."/>
            <person name="Natvig D."/>
            <person name="Lalanne C."/>
            <person name="Gautier V."/>
            <person name="Ament-Velasquez S.L."/>
            <person name="Kruys A."/>
            <person name="Hutchinson M.I."/>
            <person name="Powell A.J."/>
            <person name="Barry K."/>
            <person name="Miller A.N."/>
            <person name="Grigoriev I.V."/>
            <person name="Debuchy R."/>
            <person name="Gladieux P."/>
            <person name="Thoren M.H."/>
            <person name="Johannesson H."/>
        </authorList>
    </citation>
    <scope>NUCLEOTIDE SEQUENCE</scope>
    <source>
        <strain evidence="1">CBS 955.72</strain>
    </source>
</reference>
<protein>
    <submittedName>
        <fullName evidence="1">Uncharacterized protein</fullName>
    </submittedName>
</protein>
<organism evidence="1 2">
    <name type="scientific">Lasiosphaeria hispida</name>
    <dbReference type="NCBI Taxonomy" id="260671"/>
    <lineage>
        <taxon>Eukaryota</taxon>
        <taxon>Fungi</taxon>
        <taxon>Dikarya</taxon>
        <taxon>Ascomycota</taxon>
        <taxon>Pezizomycotina</taxon>
        <taxon>Sordariomycetes</taxon>
        <taxon>Sordariomycetidae</taxon>
        <taxon>Sordariales</taxon>
        <taxon>Lasiosphaeriaceae</taxon>
        <taxon>Lasiosphaeria</taxon>
    </lineage>
</organism>
<comment type="caution">
    <text evidence="1">The sequence shown here is derived from an EMBL/GenBank/DDBJ whole genome shotgun (WGS) entry which is preliminary data.</text>
</comment>
<sequence length="143" mass="15429">MPPRARAAGTSESDTSALTLRLKHGIHTVFLFVTPGQTFADITTELLELLRERYPDGLTTSVAPPKTTPIPSSGEATVVYGVPKVPADLAQGWKSLRAGEKDTVASKRLKDMGPVAFAFAGEEEEEEGDVVFEVELPALEEEF</sequence>
<reference evidence="1" key="1">
    <citation type="journal article" date="2023" name="Mol. Phylogenet. Evol.">
        <title>Genome-scale phylogeny and comparative genomics of the fungal order Sordariales.</title>
        <authorList>
            <person name="Hensen N."/>
            <person name="Bonometti L."/>
            <person name="Westerberg I."/>
            <person name="Brannstrom I.O."/>
            <person name="Guillou S."/>
            <person name="Cros-Aarteil S."/>
            <person name="Calhoun S."/>
            <person name="Haridas S."/>
            <person name="Kuo A."/>
            <person name="Mondo S."/>
            <person name="Pangilinan J."/>
            <person name="Riley R."/>
            <person name="LaButti K."/>
            <person name="Andreopoulos B."/>
            <person name="Lipzen A."/>
            <person name="Chen C."/>
            <person name="Yan M."/>
            <person name="Daum C."/>
            <person name="Ng V."/>
            <person name="Clum A."/>
            <person name="Steindorff A."/>
            <person name="Ohm R.A."/>
            <person name="Martin F."/>
            <person name="Silar P."/>
            <person name="Natvig D.O."/>
            <person name="Lalanne C."/>
            <person name="Gautier V."/>
            <person name="Ament-Velasquez S.L."/>
            <person name="Kruys A."/>
            <person name="Hutchinson M.I."/>
            <person name="Powell A.J."/>
            <person name="Barry K."/>
            <person name="Miller A.N."/>
            <person name="Grigoriev I.V."/>
            <person name="Debuchy R."/>
            <person name="Gladieux P."/>
            <person name="Hiltunen Thoren M."/>
            <person name="Johannesson H."/>
        </authorList>
    </citation>
    <scope>NUCLEOTIDE SEQUENCE</scope>
    <source>
        <strain evidence="1">CBS 955.72</strain>
    </source>
</reference>
<accession>A0AAJ0H7B7</accession>
<keyword evidence="2" id="KW-1185">Reference proteome</keyword>
<evidence type="ECO:0000313" key="1">
    <source>
        <dbReference type="EMBL" id="KAK3342000.1"/>
    </source>
</evidence>
<evidence type="ECO:0000313" key="2">
    <source>
        <dbReference type="Proteomes" id="UP001275084"/>
    </source>
</evidence>
<dbReference type="AlphaFoldDB" id="A0AAJ0H7B7"/>